<dbReference type="Gene3D" id="3.90.1150.10">
    <property type="entry name" value="Aspartate Aminotransferase, domain 1"/>
    <property type="match status" value="1"/>
</dbReference>
<dbReference type="RefSeq" id="WP_138576467.1">
    <property type="nucleotide sequence ID" value="NZ_CP040818.1"/>
</dbReference>
<comment type="similarity">
    <text evidence="4">Belongs to the trans-sulfuration enzymes family.</text>
</comment>
<evidence type="ECO:0000256" key="1">
    <source>
        <dbReference type="ARBA" id="ARBA00001933"/>
    </source>
</evidence>
<keyword evidence="2 3" id="KW-0663">Pyridoxal phosphate</keyword>
<dbReference type="InterPro" id="IPR000277">
    <property type="entry name" value="Cys/Met-Metab_PyrdxlP-dep_enz"/>
</dbReference>
<organism evidence="5 6">
    <name type="scientific">Paroceanicella profunda</name>
    <dbReference type="NCBI Taxonomy" id="2579971"/>
    <lineage>
        <taxon>Bacteria</taxon>
        <taxon>Pseudomonadati</taxon>
        <taxon>Pseudomonadota</taxon>
        <taxon>Alphaproteobacteria</taxon>
        <taxon>Rhodobacterales</taxon>
        <taxon>Paracoccaceae</taxon>
        <taxon>Paroceanicella</taxon>
    </lineage>
</organism>
<feature type="modified residue" description="N6-(pyridoxal phosphate)lysine" evidence="3">
    <location>
        <position position="197"/>
    </location>
</feature>
<evidence type="ECO:0000256" key="3">
    <source>
        <dbReference type="PIRSR" id="PIRSR001434-2"/>
    </source>
</evidence>
<protein>
    <submittedName>
        <fullName evidence="5">Cystathionine gamma-lyase</fullName>
        <ecNumber evidence="5">4.4.1.1</ecNumber>
    </submittedName>
</protein>
<evidence type="ECO:0000256" key="2">
    <source>
        <dbReference type="ARBA" id="ARBA00022898"/>
    </source>
</evidence>
<dbReference type="InterPro" id="IPR015424">
    <property type="entry name" value="PyrdxlP-dep_Trfase"/>
</dbReference>
<dbReference type="EC" id="4.4.1.1" evidence="5"/>
<dbReference type="AlphaFoldDB" id="A0A5B8FU41"/>
<accession>A0A5B8FU41</accession>
<dbReference type="GO" id="GO:0019346">
    <property type="term" value="P:transsulfuration"/>
    <property type="evidence" value="ECO:0007669"/>
    <property type="project" value="InterPro"/>
</dbReference>
<dbReference type="Proteomes" id="UP000305888">
    <property type="component" value="Chromosome"/>
</dbReference>
<keyword evidence="5" id="KW-0456">Lyase</keyword>
<dbReference type="InterPro" id="IPR015421">
    <property type="entry name" value="PyrdxlP-dep_Trfase_major"/>
</dbReference>
<gene>
    <name evidence="5" type="ORF">FDP22_02590</name>
</gene>
<name>A0A5B8FU41_9RHOB</name>
<dbReference type="InterPro" id="IPR015422">
    <property type="entry name" value="PyrdxlP-dep_Trfase_small"/>
</dbReference>
<dbReference type="NCBIfam" id="NF005758">
    <property type="entry name" value="PRK07582.1"/>
    <property type="match status" value="1"/>
</dbReference>
<proteinExistence type="inferred from homology"/>
<dbReference type="Pfam" id="PF01053">
    <property type="entry name" value="Cys_Met_Meta_PP"/>
    <property type="match status" value="1"/>
</dbReference>
<sequence>MTTPPRDDRALTLLHHRSEALRKGDPLSLPLTLSSVFHLPGDPQAEFTYGRFSTPVWQELEAQLAVIEAAECIVFPSGMAAIAAVFYAHLKSGDRVLMPSDGYYTGRVLLERFLVKLGVEPVFLPTRDFATTPLDGLAMAFIETPSNPGLDVCDIRAFAARARPAGVVTVVDNTTCTAYLQQPLDLGADLVVMSDTKSSAGHSDVLLGHVAGRDAALMQPIRDWRTLSGAIAGPFEAWLTHRGLETLDVRLERMCRSAGVIAGRFAEHPAVQSVRYPGLASDPSHEIAARQMSAFGFIISLSLESAEAAEAFITGCPALAATTSFGGVHSSAERRARWGDAVAPGFVRLSVGCEPTEALWSAFAAALPG</sequence>
<evidence type="ECO:0000313" key="5">
    <source>
        <dbReference type="EMBL" id="QDL90774.1"/>
    </source>
</evidence>
<dbReference type="KEGG" id="ppru:FDP22_02590"/>
<reference evidence="5 6" key="1">
    <citation type="submission" date="2019-06" db="EMBL/GenBank/DDBJ databases">
        <title>Genome sequence of Rhodobacteraceae bacterium D4M1.</title>
        <authorList>
            <person name="Cao J."/>
        </authorList>
    </citation>
    <scope>NUCLEOTIDE SEQUENCE [LARGE SCALE GENOMIC DNA]</scope>
    <source>
        <strain evidence="5 6">D4M1</strain>
    </source>
</reference>
<dbReference type="PIRSF" id="PIRSF001434">
    <property type="entry name" value="CGS"/>
    <property type="match status" value="1"/>
</dbReference>
<dbReference type="EMBL" id="CP040818">
    <property type="protein sequence ID" value="QDL90774.1"/>
    <property type="molecule type" value="Genomic_DNA"/>
</dbReference>
<keyword evidence="6" id="KW-1185">Reference proteome</keyword>
<dbReference type="GO" id="GO:0004123">
    <property type="term" value="F:cystathionine gamma-lyase activity"/>
    <property type="evidence" value="ECO:0007669"/>
    <property type="project" value="TreeGrafter"/>
</dbReference>
<evidence type="ECO:0000313" key="6">
    <source>
        <dbReference type="Proteomes" id="UP000305888"/>
    </source>
</evidence>
<dbReference type="SUPFAM" id="SSF53383">
    <property type="entry name" value="PLP-dependent transferases"/>
    <property type="match status" value="1"/>
</dbReference>
<dbReference type="PANTHER" id="PTHR11808">
    <property type="entry name" value="TRANS-SULFURATION ENZYME FAMILY MEMBER"/>
    <property type="match status" value="1"/>
</dbReference>
<dbReference type="Gene3D" id="3.40.640.10">
    <property type="entry name" value="Type I PLP-dependent aspartate aminotransferase-like (Major domain)"/>
    <property type="match status" value="1"/>
</dbReference>
<dbReference type="PANTHER" id="PTHR11808:SF85">
    <property type="entry name" value="CYSTATHIONINE GAMMA-LYASE-RELATED"/>
    <property type="match status" value="1"/>
</dbReference>
<comment type="cofactor">
    <cofactor evidence="1 4">
        <name>pyridoxal 5'-phosphate</name>
        <dbReference type="ChEBI" id="CHEBI:597326"/>
    </cofactor>
</comment>
<evidence type="ECO:0000256" key="4">
    <source>
        <dbReference type="RuleBase" id="RU362118"/>
    </source>
</evidence>
<dbReference type="GO" id="GO:0019343">
    <property type="term" value="P:cysteine biosynthetic process via cystathionine"/>
    <property type="evidence" value="ECO:0007669"/>
    <property type="project" value="TreeGrafter"/>
</dbReference>
<dbReference type="GO" id="GO:0030170">
    <property type="term" value="F:pyridoxal phosphate binding"/>
    <property type="evidence" value="ECO:0007669"/>
    <property type="project" value="InterPro"/>
</dbReference>
<dbReference type="OrthoDB" id="9805807at2"/>
<dbReference type="GO" id="GO:0005737">
    <property type="term" value="C:cytoplasm"/>
    <property type="evidence" value="ECO:0007669"/>
    <property type="project" value="TreeGrafter"/>
</dbReference>